<dbReference type="RefSeq" id="WP_238591236.1">
    <property type="nucleotide sequence ID" value="NZ_FNYK01000019.1"/>
</dbReference>
<evidence type="ECO:0008006" key="3">
    <source>
        <dbReference type="Google" id="ProtNLM"/>
    </source>
</evidence>
<dbReference type="Proteomes" id="UP000183028">
    <property type="component" value="Unassembled WGS sequence"/>
</dbReference>
<dbReference type="Pfam" id="PF09966">
    <property type="entry name" value="DUF2200"/>
    <property type="match status" value="1"/>
</dbReference>
<name>A0A1H6T0M3_9FIRM</name>
<dbReference type="AlphaFoldDB" id="A0A1H6T0M3"/>
<evidence type="ECO:0000313" key="2">
    <source>
        <dbReference type="Proteomes" id="UP000183028"/>
    </source>
</evidence>
<dbReference type="EMBL" id="FNYK01000019">
    <property type="protein sequence ID" value="SEI72756.1"/>
    <property type="molecule type" value="Genomic_DNA"/>
</dbReference>
<organism evidence="1 2">
    <name type="scientific">Sharpea azabuensis</name>
    <dbReference type="NCBI Taxonomy" id="322505"/>
    <lineage>
        <taxon>Bacteria</taxon>
        <taxon>Bacillati</taxon>
        <taxon>Bacillota</taxon>
        <taxon>Erysipelotrichia</taxon>
        <taxon>Erysipelotrichales</taxon>
        <taxon>Coprobacillaceae</taxon>
        <taxon>Sharpea</taxon>
    </lineage>
</organism>
<accession>A0A1H6T0M3</accession>
<protein>
    <recommendedName>
        <fullName evidence="3">DUF2200 domain-containing protein</fullName>
    </recommendedName>
</protein>
<dbReference type="InterPro" id="IPR014580">
    <property type="entry name" value="UCP033199"/>
</dbReference>
<dbReference type="STRING" id="322505.SAMN04487836_10884"/>
<evidence type="ECO:0000313" key="1">
    <source>
        <dbReference type="EMBL" id="SEI72756.1"/>
    </source>
</evidence>
<dbReference type="InterPro" id="IPR023204">
    <property type="entry name" value="SP1917_dom_sf"/>
</dbReference>
<sequence length="120" mass="14045">MSDKIFTMEFRKIYDLLVKKAVRKMHTPEEVNELICWITGYLPSDLNKLTEEPITYADFILNAPHWNDGSKNIKGKICGVRIETIEDPTMWKIRCLDKIIDELAKGKRVDQIIGKYEKDE</sequence>
<gene>
    <name evidence="1" type="ORF">SAMN04487834_101936</name>
</gene>
<proteinExistence type="predicted"/>
<dbReference type="Gene3D" id="1.10.8.290">
    <property type="entry name" value="uncharacterized protein sp1917 domain"/>
    <property type="match status" value="1"/>
</dbReference>
<keyword evidence="2" id="KW-1185">Reference proteome</keyword>
<reference evidence="2" key="1">
    <citation type="submission" date="2016-10" db="EMBL/GenBank/DDBJ databases">
        <authorList>
            <person name="Varghese N."/>
        </authorList>
    </citation>
    <scope>NUCLEOTIDE SEQUENCE [LARGE SCALE GENOMIC DNA]</scope>
    <source>
        <strain evidence="2">DSM 20406</strain>
    </source>
</reference>
<dbReference type="eggNOG" id="COG4898">
    <property type="taxonomic scope" value="Bacteria"/>
</dbReference>